<keyword evidence="1 2" id="KW-0597">Phosphoprotein</keyword>
<evidence type="ECO:0000259" key="3">
    <source>
        <dbReference type="PROSITE" id="PS50110"/>
    </source>
</evidence>
<comment type="caution">
    <text evidence="4">The sequence shown here is derived from an EMBL/GenBank/DDBJ whole genome shotgun (WGS) entry which is preliminary data.</text>
</comment>
<dbReference type="InterPro" id="IPR050595">
    <property type="entry name" value="Bact_response_regulator"/>
</dbReference>
<feature type="modified residue" description="4-aspartylphosphate" evidence="2">
    <location>
        <position position="52"/>
    </location>
</feature>
<gene>
    <name evidence="4" type="ORF">CJD38_13620</name>
</gene>
<keyword evidence="5" id="KW-1185">Reference proteome</keyword>
<dbReference type="PANTHER" id="PTHR44591:SF25">
    <property type="entry name" value="CHEMOTAXIS TWO-COMPONENT RESPONSE REGULATOR"/>
    <property type="match status" value="1"/>
</dbReference>
<dbReference type="CDD" id="cd17562">
    <property type="entry name" value="REC_CheY4-like"/>
    <property type="match status" value="1"/>
</dbReference>
<dbReference type="PANTHER" id="PTHR44591">
    <property type="entry name" value="STRESS RESPONSE REGULATOR PROTEIN 1"/>
    <property type="match status" value="1"/>
</dbReference>
<sequence length="120" mass="13236">MTRILAVDDSTSMRQMVAFTLKAAGFDVVEAEDGRVALDLAAKEKFSLVLADVNMPNMDGITLVRNLRTMPDYKFTPLLMLTTESTPEKKMEGKSAGATGWLIKPFNPDQLITTIKRVLA</sequence>
<evidence type="ECO:0000256" key="1">
    <source>
        <dbReference type="ARBA" id="ARBA00022553"/>
    </source>
</evidence>
<dbReference type="Pfam" id="PF00072">
    <property type="entry name" value="Response_reg"/>
    <property type="match status" value="1"/>
</dbReference>
<feature type="domain" description="Response regulatory" evidence="3">
    <location>
        <begin position="3"/>
        <end position="119"/>
    </location>
</feature>
<dbReference type="InterPro" id="IPR001789">
    <property type="entry name" value="Sig_transdc_resp-reg_receiver"/>
</dbReference>
<dbReference type="Gene3D" id="3.40.50.2300">
    <property type="match status" value="1"/>
</dbReference>
<proteinExistence type="predicted"/>
<dbReference type="SMART" id="SM00448">
    <property type="entry name" value="REC"/>
    <property type="match status" value="1"/>
</dbReference>
<dbReference type="AlphaFoldDB" id="A0A2T5MD93"/>
<evidence type="ECO:0000256" key="2">
    <source>
        <dbReference type="PROSITE-ProRule" id="PRU00169"/>
    </source>
</evidence>
<evidence type="ECO:0000313" key="4">
    <source>
        <dbReference type="EMBL" id="PTU30543.1"/>
    </source>
</evidence>
<dbReference type="GO" id="GO:0000160">
    <property type="term" value="P:phosphorelay signal transduction system"/>
    <property type="evidence" value="ECO:0007669"/>
    <property type="project" value="InterPro"/>
</dbReference>
<dbReference type="SUPFAM" id="SSF52172">
    <property type="entry name" value="CheY-like"/>
    <property type="match status" value="1"/>
</dbReference>
<organism evidence="4 5">
    <name type="scientific">Stenotrophobium rhamnosiphilum</name>
    <dbReference type="NCBI Taxonomy" id="2029166"/>
    <lineage>
        <taxon>Bacteria</taxon>
        <taxon>Pseudomonadati</taxon>
        <taxon>Pseudomonadota</taxon>
        <taxon>Gammaproteobacteria</taxon>
        <taxon>Nevskiales</taxon>
        <taxon>Nevskiaceae</taxon>
        <taxon>Stenotrophobium</taxon>
    </lineage>
</organism>
<evidence type="ECO:0000313" key="5">
    <source>
        <dbReference type="Proteomes" id="UP000244248"/>
    </source>
</evidence>
<dbReference type="OrthoDB" id="9800897at2"/>
<protein>
    <submittedName>
        <fullName evidence="4">Response regulator</fullName>
    </submittedName>
</protein>
<accession>A0A2T5MD93</accession>
<dbReference type="InterPro" id="IPR011006">
    <property type="entry name" value="CheY-like_superfamily"/>
</dbReference>
<dbReference type="PROSITE" id="PS50110">
    <property type="entry name" value="RESPONSE_REGULATORY"/>
    <property type="match status" value="1"/>
</dbReference>
<name>A0A2T5MD93_9GAMM</name>
<dbReference type="RefSeq" id="WP_107940915.1">
    <property type="nucleotide sequence ID" value="NZ_QANS01000005.1"/>
</dbReference>
<dbReference type="EMBL" id="QANS01000005">
    <property type="protein sequence ID" value="PTU30543.1"/>
    <property type="molecule type" value="Genomic_DNA"/>
</dbReference>
<reference evidence="4 5" key="1">
    <citation type="submission" date="2018-04" db="EMBL/GenBank/DDBJ databases">
        <title>Novel species isolated from glacier.</title>
        <authorList>
            <person name="Liu Q."/>
            <person name="Xin Y.-H."/>
        </authorList>
    </citation>
    <scope>NUCLEOTIDE SEQUENCE [LARGE SCALE GENOMIC DNA]</scope>
    <source>
        <strain evidence="4 5">GT1R17</strain>
    </source>
</reference>
<dbReference type="Proteomes" id="UP000244248">
    <property type="component" value="Unassembled WGS sequence"/>
</dbReference>